<organism evidence="5 6">
    <name type="scientific">Podospora fimiseda</name>
    <dbReference type="NCBI Taxonomy" id="252190"/>
    <lineage>
        <taxon>Eukaryota</taxon>
        <taxon>Fungi</taxon>
        <taxon>Dikarya</taxon>
        <taxon>Ascomycota</taxon>
        <taxon>Pezizomycotina</taxon>
        <taxon>Sordariomycetes</taxon>
        <taxon>Sordariomycetidae</taxon>
        <taxon>Sordariales</taxon>
        <taxon>Podosporaceae</taxon>
        <taxon>Podospora</taxon>
    </lineage>
</organism>
<dbReference type="PANTHER" id="PTHR43712">
    <property type="entry name" value="PUTATIVE (AFU_ORTHOLOGUE AFUA_4G14580)-RELATED"/>
    <property type="match status" value="1"/>
</dbReference>
<reference evidence="5" key="1">
    <citation type="journal article" date="2023" name="Mol. Phylogenet. Evol.">
        <title>Genome-scale phylogeny and comparative genomics of the fungal order Sordariales.</title>
        <authorList>
            <person name="Hensen N."/>
            <person name="Bonometti L."/>
            <person name="Westerberg I."/>
            <person name="Brannstrom I.O."/>
            <person name="Guillou S."/>
            <person name="Cros-Aarteil S."/>
            <person name="Calhoun S."/>
            <person name="Haridas S."/>
            <person name="Kuo A."/>
            <person name="Mondo S."/>
            <person name="Pangilinan J."/>
            <person name="Riley R."/>
            <person name="LaButti K."/>
            <person name="Andreopoulos B."/>
            <person name="Lipzen A."/>
            <person name="Chen C."/>
            <person name="Yan M."/>
            <person name="Daum C."/>
            <person name="Ng V."/>
            <person name="Clum A."/>
            <person name="Steindorff A."/>
            <person name="Ohm R.A."/>
            <person name="Martin F."/>
            <person name="Silar P."/>
            <person name="Natvig D.O."/>
            <person name="Lalanne C."/>
            <person name="Gautier V."/>
            <person name="Ament-Velasquez S.L."/>
            <person name="Kruys A."/>
            <person name="Hutchinson M.I."/>
            <person name="Powell A.J."/>
            <person name="Barry K."/>
            <person name="Miller A.N."/>
            <person name="Grigoriev I.V."/>
            <person name="Debuchy R."/>
            <person name="Gladieux P."/>
            <person name="Hiltunen Thoren M."/>
            <person name="Johannesson H."/>
        </authorList>
    </citation>
    <scope>NUCLEOTIDE SEQUENCE</scope>
    <source>
        <strain evidence="5">CBS 990.96</strain>
    </source>
</reference>
<dbReference type="GO" id="GO:0008171">
    <property type="term" value="F:O-methyltransferase activity"/>
    <property type="evidence" value="ECO:0007669"/>
    <property type="project" value="InterPro"/>
</dbReference>
<dbReference type="InterPro" id="IPR029063">
    <property type="entry name" value="SAM-dependent_MTases_sf"/>
</dbReference>
<name>A0AAN6YM90_9PEZI</name>
<protein>
    <submittedName>
        <fullName evidence="5">O-methyltransferase-domain-containing protein</fullName>
    </submittedName>
</protein>
<evidence type="ECO:0000313" key="6">
    <source>
        <dbReference type="Proteomes" id="UP001301958"/>
    </source>
</evidence>
<comment type="caution">
    <text evidence="5">The sequence shown here is derived from an EMBL/GenBank/DDBJ whole genome shotgun (WGS) entry which is preliminary data.</text>
</comment>
<proteinExistence type="predicted"/>
<dbReference type="Proteomes" id="UP001301958">
    <property type="component" value="Unassembled WGS sequence"/>
</dbReference>
<feature type="domain" description="O-methyltransferase C-terminal" evidence="4">
    <location>
        <begin position="202"/>
        <end position="408"/>
    </location>
</feature>
<evidence type="ECO:0000313" key="5">
    <source>
        <dbReference type="EMBL" id="KAK4221130.1"/>
    </source>
</evidence>
<keyword evidence="3" id="KW-0949">S-adenosyl-L-methionine</keyword>
<dbReference type="GO" id="GO:0032259">
    <property type="term" value="P:methylation"/>
    <property type="evidence" value="ECO:0007669"/>
    <property type="project" value="UniProtKB-KW"/>
</dbReference>
<reference evidence="5" key="2">
    <citation type="submission" date="2023-05" db="EMBL/GenBank/DDBJ databases">
        <authorList>
            <consortium name="Lawrence Berkeley National Laboratory"/>
            <person name="Steindorff A."/>
            <person name="Hensen N."/>
            <person name="Bonometti L."/>
            <person name="Westerberg I."/>
            <person name="Brannstrom I.O."/>
            <person name="Guillou S."/>
            <person name="Cros-Aarteil S."/>
            <person name="Calhoun S."/>
            <person name="Haridas S."/>
            <person name="Kuo A."/>
            <person name="Mondo S."/>
            <person name="Pangilinan J."/>
            <person name="Riley R."/>
            <person name="Labutti K."/>
            <person name="Andreopoulos B."/>
            <person name="Lipzen A."/>
            <person name="Chen C."/>
            <person name="Yanf M."/>
            <person name="Daum C."/>
            <person name="Ng V."/>
            <person name="Clum A."/>
            <person name="Ohm R."/>
            <person name="Martin F."/>
            <person name="Silar P."/>
            <person name="Natvig D."/>
            <person name="Lalanne C."/>
            <person name="Gautier V."/>
            <person name="Ament-Velasquez S.L."/>
            <person name="Kruys A."/>
            <person name="Hutchinson M.I."/>
            <person name="Powell A.J."/>
            <person name="Barry K."/>
            <person name="Miller A.N."/>
            <person name="Grigoriev I.V."/>
            <person name="Debuchy R."/>
            <person name="Gladieux P."/>
            <person name="Thoren M.H."/>
            <person name="Johannesson H."/>
        </authorList>
    </citation>
    <scope>NUCLEOTIDE SEQUENCE</scope>
    <source>
        <strain evidence="5">CBS 990.96</strain>
    </source>
</reference>
<sequence>MAHPSVTRFTDLANKISRNTAIITEYLTSKSLPATSFDVDGLAELPIPPEDNVAIQARLDLAAATKELHDLTVGPKQSLHDLSWDLSSLSLRFIWEFNVTACVPLNESISFPDLTARISTENDNRPLGVMNVRRLLRHAMTNRIFCEPTKGYVAHTRSSRLLLEDEPLKNWIGFTTKDLTLPVAHTVDAMKKWPCSEEPNETGVNLAFGHNTPWFQFLPSDPVRSKRYNLAMQAHGETAGYDMKDVVDGYPWGDLPENAKVVDVGGNQGYISFAIAERFPKLRFVVQDQASMRTPETIGVVPEELQARVELTMHDFFEPQTELGAAVYFFRMIFHGFSDKHCVKILRALAPAMRKGGKVVINDGALPEPGTATYLEERACRTLDLFMQVVVNAREREADDWTDIFSEADRRYRVNRVWRPKGNVMSFIEAEWTGE</sequence>
<dbReference type="AlphaFoldDB" id="A0AAN6YM90"/>
<evidence type="ECO:0000259" key="4">
    <source>
        <dbReference type="Pfam" id="PF00891"/>
    </source>
</evidence>
<dbReference type="SUPFAM" id="SSF46785">
    <property type="entry name" value="Winged helix' DNA-binding domain"/>
    <property type="match status" value="1"/>
</dbReference>
<dbReference type="EMBL" id="MU865582">
    <property type="protein sequence ID" value="KAK4221130.1"/>
    <property type="molecule type" value="Genomic_DNA"/>
</dbReference>
<dbReference type="PANTHER" id="PTHR43712:SF16">
    <property type="entry name" value="O-METHYLTRANSFERASE ELCB"/>
    <property type="match status" value="1"/>
</dbReference>
<keyword evidence="1" id="KW-0489">Methyltransferase</keyword>
<dbReference type="InterPro" id="IPR001077">
    <property type="entry name" value="COMT_C"/>
</dbReference>
<keyword evidence="2" id="KW-0808">Transferase</keyword>
<dbReference type="PROSITE" id="PS51683">
    <property type="entry name" value="SAM_OMT_II"/>
    <property type="match status" value="1"/>
</dbReference>
<dbReference type="InterPro" id="IPR036388">
    <property type="entry name" value="WH-like_DNA-bd_sf"/>
</dbReference>
<dbReference type="InterPro" id="IPR036390">
    <property type="entry name" value="WH_DNA-bd_sf"/>
</dbReference>
<dbReference type="Gene3D" id="3.40.50.150">
    <property type="entry name" value="Vaccinia Virus protein VP39"/>
    <property type="match status" value="1"/>
</dbReference>
<evidence type="ECO:0000256" key="2">
    <source>
        <dbReference type="ARBA" id="ARBA00022679"/>
    </source>
</evidence>
<evidence type="ECO:0000256" key="3">
    <source>
        <dbReference type="ARBA" id="ARBA00022691"/>
    </source>
</evidence>
<dbReference type="InterPro" id="IPR016461">
    <property type="entry name" value="COMT-like"/>
</dbReference>
<gene>
    <name evidence="5" type="ORF">QBC38DRAFT_523179</name>
</gene>
<dbReference type="Gene3D" id="1.10.10.10">
    <property type="entry name" value="Winged helix-like DNA-binding domain superfamily/Winged helix DNA-binding domain"/>
    <property type="match status" value="1"/>
</dbReference>
<keyword evidence="6" id="KW-1185">Reference proteome</keyword>
<dbReference type="Pfam" id="PF00891">
    <property type="entry name" value="Methyltransf_2"/>
    <property type="match status" value="1"/>
</dbReference>
<dbReference type="SUPFAM" id="SSF53335">
    <property type="entry name" value="S-adenosyl-L-methionine-dependent methyltransferases"/>
    <property type="match status" value="1"/>
</dbReference>
<evidence type="ECO:0000256" key="1">
    <source>
        <dbReference type="ARBA" id="ARBA00022603"/>
    </source>
</evidence>
<accession>A0AAN6YM90</accession>